<dbReference type="SMART" id="SM00387">
    <property type="entry name" value="HATPase_c"/>
    <property type="match status" value="1"/>
</dbReference>
<dbReference type="STRING" id="285351.SAMN04488035_2554"/>
<dbReference type="OrthoDB" id="9757990at2"/>
<feature type="domain" description="Histidine kinase" evidence="9">
    <location>
        <begin position="58"/>
        <end position="269"/>
    </location>
</feature>
<evidence type="ECO:0000256" key="7">
    <source>
        <dbReference type="ARBA" id="ARBA00023012"/>
    </source>
</evidence>
<protein>
    <recommendedName>
        <fullName evidence="3">histidine kinase</fullName>
        <ecNumber evidence="3">2.7.13.3</ecNumber>
    </recommendedName>
</protein>
<evidence type="ECO:0000259" key="9">
    <source>
        <dbReference type="PROSITE" id="PS50109"/>
    </source>
</evidence>
<dbReference type="Pfam" id="PF02518">
    <property type="entry name" value="HATPase_c"/>
    <property type="match status" value="1"/>
</dbReference>
<keyword evidence="7" id="KW-0902">Two-component regulatory system</keyword>
<dbReference type="PANTHER" id="PTHR43711">
    <property type="entry name" value="TWO-COMPONENT HISTIDINE KINASE"/>
    <property type="match status" value="1"/>
</dbReference>
<evidence type="ECO:0000256" key="2">
    <source>
        <dbReference type="ARBA" id="ARBA00004236"/>
    </source>
</evidence>
<dbReference type="EC" id="2.7.13.3" evidence="3"/>
<gene>
    <name evidence="10" type="ORF">SAMN04488035_2554</name>
</gene>
<reference evidence="11" key="1">
    <citation type="submission" date="2016-10" db="EMBL/GenBank/DDBJ databases">
        <authorList>
            <person name="Varghese N."/>
            <person name="Submissions S."/>
        </authorList>
    </citation>
    <scope>NUCLEOTIDE SEQUENCE [LARGE SCALE GENOMIC DNA]</scope>
    <source>
        <strain evidence="11">DSM 19083</strain>
    </source>
</reference>
<dbReference type="CDD" id="cd00075">
    <property type="entry name" value="HATPase"/>
    <property type="match status" value="1"/>
</dbReference>
<name>A0A1I2HY53_9MICO</name>
<dbReference type="Proteomes" id="UP000198520">
    <property type="component" value="Unassembled WGS sequence"/>
</dbReference>
<keyword evidence="8" id="KW-0472">Membrane</keyword>
<dbReference type="InterPro" id="IPR036890">
    <property type="entry name" value="HATPase_C_sf"/>
</dbReference>
<keyword evidence="4" id="KW-0597">Phosphoprotein</keyword>
<dbReference type="CDD" id="cd00082">
    <property type="entry name" value="HisKA"/>
    <property type="match status" value="1"/>
</dbReference>
<evidence type="ECO:0000256" key="3">
    <source>
        <dbReference type="ARBA" id="ARBA00012438"/>
    </source>
</evidence>
<dbReference type="Pfam" id="PF00512">
    <property type="entry name" value="HisKA"/>
    <property type="match status" value="1"/>
</dbReference>
<evidence type="ECO:0000313" key="11">
    <source>
        <dbReference type="Proteomes" id="UP000198520"/>
    </source>
</evidence>
<dbReference type="InterPro" id="IPR004358">
    <property type="entry name" value="Sig_transdc_His_kin-like_C"/>
</dbReference>
<dbReference type="SUPFAM" id="SSF55874">
    <property type="entry name" value="ATPase domain of HSP90 chaperone/DNA topoisomerase II/histidine kinase"/>
    <property type="match status" value="1"/>
</dbReference>
<dbReference type="InterPro" id="IPR003594">
    <property type="entry name" value="HATPase_dom"/>
</dbReference>
<dbReference type="GO" id="GO:0000155">
    <property type="term" value="F:phosphorelay sensor kinase activity"/>
    <property type="evidence" value="ECO:0007669"/>
    <property type="project" value="InterPro"/>
</dbReference>
<dbReference type="Gene3D" id="3.30.565.10">
    <property type="entry name" value="Histidine kinase-like ATPase, C-terminal domain"/>
    <property type="match status" value="1"/>
</dbReference>
<dbReference type="InterPro" id="IPR003661">
    <property type="entry name" value="HisK_dim/P_dom"/>
</dbReference>
<organism evidence="10 11">
    <name type="scientific">Flavimobilis marinus</name>
    <dbReference type="NCBI Taxonomy" id="285351"/>
    <lineage>
        <taxon>Bacteria</taxon>
        <taxon>Bacillati</taxon>
        <taxon>Actinomycetota</taxon>
        <taxon>Actinomycetes</taxon>
        <taxon>Micrococcales</taxon>
        <taxon>Jonesiaceae</taxon>
        <taxon>Flavimobilis</taxon>
    </lineage>
</organism>
<dbReference type="PROSITE" id="PS50109">
    <property type="entry name" value="HIS_KIN"/>
    <property type="match status" value="1"/>
</dbReference>
<evidence type="ECO:0000313" key="10">
    <source>
        <dbReference type="EMBL" id="SFF33707.1"/>
    </source>
</evidence>
<keyword evidence="8" id="KW-0812">Transmembrane</keyword>
<feature type="transmembrane region" description="Helical" evidence="8">
    <location>
        <begin position="6"/>
        <end position="26"/>
    </location>
</feature>
<keyword evidence="6 10" id="KW-0418">Kinase</keyword>
<accession>A0A1I2HY53</accession>
<dbReference type="PRINTS" id="PR00344">
    <property type="entry name" value="BCTRLSENSOR"/>
</dbReference>
<evidence type="ECO:0000256" key="1">
    <source>
        <dbReference type="ARBA" id="ARBA00000085"/>
    </source>
</evidence>
<proteinExistence type="predicted"/>
<dbReference type="SUPFAM" id="SSF47384">
    <property type="entry name" value="Homodimeric domain of signal transducing histidine kinase"/>
    <property type="match status" value="1"/>
</dbReference>
<keyword evidence="8" id="KW-1133">Transmembrane helix</keyword>
<dbReference type="AlphaFoldDB" id="A0A1I2HY53"/>
<evidence type="ECO:0000256" key="8">
    <source>
        <dbReference type="SAM" id="Phobius"/>
    </source>
</evidence>
<keyword evidence="11" id="KW-1185">Reference proteome</keyword>
<keyword evidence="5" id="KW-0808">Transferase</keyword>
<evidence type="ECO:0000256" key="5">
    <source>
        <dbReference type="ARBA" id="ARBA00022679"/>
    </source>
</evidence>
<dbReference type="InterPro" id="IPR050736">
    <property type="entry name" value="Sensor_HK_Regulatory"/>
</dbReference>
<dbReference type="PANTHER" id="PTHR43711:SF1">
    <property type="entry name" value="HISTIDINE KINASE 1"/>
    <property type="match status" value="1"/>
</dbReference>
<comment type="subcellular location">
    <subcellularLocation>
        <location evidence="2">Cell membrane</location>
    </subcellularLocation>
</comment>
<dbReference type="GO" id="GO:0005886">
    <property type="term" value="C:plasma membrane"/>
    <property type="evidence" value="ECO:0007669"/>
    <property type="project" value="UniProtKB-SubCell"/>
</dbReference>
<dbReference type="RefSeq" id="WP_093379472.1">
    <property type="nucleotide sequence ID" value="NZ_BNAN01000001.1"/>
</dbReference>
<evidence type="ECO:0000256" key="4">
    <source>
        <dbReference type="ARBA" id="ARBA00022553"/>
    </source>
</evidence>
<dbReference type="SMART" id="SM00388">
    <property type="entry name" value="HisKA"/>
    <property type="match status" value="1"/>
</dbReference>
<sequence length="276" mass="30357">MLDSATWWVLAAATVALGASAIAGWARARTLRRRLEASRHEAERLRSLAQARASRSSVLSHEIRTPLALVKGAAELLAEQTPGPLNDRQRQFVDTITQNCQSMIAMAEDLLITARLEAQLFELHVERTDLRALVRQTVREMRRVHPGRILLDSRGAPLWLDIDRNLIRQVIWNLVNNAARHGGEGVVIVVRITEGDHDVLVSVSDDGPGMTPEERENLFVPFGVGARTSGTGLGMVITREIVDLHGGRIFVDTAARVGTVVLLSLPRTVQSAERLA</sequence>
<dbReference type="Gene3D" id="1.10.287.130">
    <property type="match status" value="1"/>
</dbReference>
<dbReference type="EMBL" id="FONZ01000005">
    <property type="protein sequence ID" value="SFF33707.1"/>
    <property type="molecule type" value="Genomic_DNA"/>
</dbReference>
<evidence type="ECO:0000256" key="6">
    <source>
        <dbReference type="ARBA" id="ARBA00022777"/>
    </source>
</evidence>
<dbReference type="InterPro" id="IPR036097">
    <property type="entry name" value="HisK_dim/P_sf"/>
</dbReference>
<comment type="catalytic activity">
    <reaction evidence="1">
        <text>ATP + protein L-histidine = ADP + protein N-phospho-L-histidine.</text>
        <dbReference type="EC" id="2.7.13.3"/>
    </reaction>
</comment>
<dbReference type="InterPro" id="IPR005467">
    <property type="entry name" value="His_kinase_dom"/>
</dbReference>